<dbReference type="InterPro" id="IPR051599">
    <property type="entry name" value="Cell_Envelope_Assoc"/>
</dbReference>
<accession>A0A6S6TIG6</accession>
<proteinExistence type="predicted"/>
<dbReference type="AlphaFoldDB" id="A0A6S6TIG6"/>
<dbReference type="InterPro" id="IPR003848">
    <property type="entry name" value="DUF218"/>
</dbReference>
<dbReference type="Pfam" id="PF02698">
    <property type="entry name" value="DUF218"/>
    <property type="match status" value="1"/>
</dbReference>
<feature type="domain" description="DUF218" evidence="1">
    <location>
        <begin position="5"/>
        <end position="93"/>
    </location>
</feature>
<dbReference type="PANTHER" id="PTHR30336:SF4">
    <property type="entry name" value="ENVELOPE BIOGENESIS FACTOR ELYC"/>
    <property type="match status" value="1"/>
</dbReference>
<dbReference type="GO" id="GO:0000270">
    <property type="term" value="P:peptidoglycan metabolic process"/>
    <property type="evidence" value="ECO:0007669"/>
    <property type="project" value="TreeGrafter"/>
</dbReference>
<evidence type="ECO:0000313" key="2">
    <source>
        <dbReference type="EMBL" id="CAA6816240.1"/>
    </source>
</evidence>
<reference evidence="2" key="1">
    <citation type="submission" date="2020-01" db="EMBL/GenBank/DDBJ databases">
        <authorList>
            <person name="Meier V. D."/>
            <person name="Meier V D."/>
        </authorList>
    </citation>
    <scope>NUCLEOTIDE SEQUENCE</scope>
    <source>
        <strain evidence="2">HLG_WM_MAG_03</strain>
    </source>
</reference>
<organism evidence="2">
    <name type="scientific">uncultured Sulfurovum sp</name>
    <dbReference type="NCBI Taxonomy" id="269237"/>
    <lineage>
        <taxon>Bacteria</taxon>
        <taxon>Pseudomonadati</taxon>
        <taxon>Campylobacterota</taxon>
        <taxon>Epsilonproteobacteria</taxon>
        <taxon>Campylobacterales</taxon>
        <taxon>Sulfurovaceae</taxon>
        <taxon>Sulfurovum</taxon>
        <taxon>environmental samples</taxon>
    </lineage>
</organism>
<dbReference type="GO" id="GO:0043164">
    <property type="term" value="P:Gram-negative-bacterium-type cell wall biogenesis"/>
    <property type="evidence" value="ECO:0007669"/>
    <property type="project" value="TreeGrafter"/>
</dbReference>
<dbReference type="Gene3D" id="3.40.50.620">
    <property type="entry name" value="HUPs"/>
    <property type="match status" value="1"/>
</dbReference>
<sequence>MPNVKIITSGYSLHDHVSDAQKTATKLIESGIPKEKILMQEKAKTTFEEAQYMKKRIGAKPFILVTAAYHMPRTMKLFKKAGLNPIAAPLQILIALKRVDI</sequence>
<evidence type="ECO:0000259" key="1">
    <source>
        <dbReference type="Pfam" id="PF02698"/>
    </source>
</evidence>
<name>A0A6S6TIG6_9BACT</name>
<dbReference type="EMBL" id="CACVAR010000263">
    <property type="protein sequence ID" value="CAA6816240.1"/>
    <property type="molecule type" value="Genomic_DNA"/>
</dbReference>
<dbReference type="GO" id="GO:0005886">
    <property type="term" value="C:plasma membrane"/>
    <property type="evidence" value="ECO:0007669"/>
    <property type="project" value="TreeGrafter"/>
</dbReference>
<gene>
    <name evidence="2" type="ORF">HELGO_WM19170</name>
</gene>
<dbReference type="InterPro" id="IPR014729">
    <property type="entry name" value="Rossmann-like_a/b/a_fold"/>
</dbReference>
<dbReference type="PANTHER" id="PTHR30336">
    <property type="entry name" value="INNER MEMBRANE PROTEIN, PROBABLE PERMEASE"/>
    <property type="match status" value="1"/>
</dbReference>
<dbReference type="CDD" id="cd06259">
    <property type="entry name" value="YdcF-like"/>
    <property type="match status" value="1"/>
</dbReference>
<protein>
    <recommendedName>
        <fullName evidence="1">DUF218 domain-containing protein</fullName>
    </recommendedName>
</protein>